<feature type="region of interest" description="Disordered" evidence="4">
    <location>
        <begin position="1058"/>
        <end position="1104"/>
    </location>
</feature>
<dbReference type="Gene3D" id="1.10.340.70">
    <property type="match status" value="1"/>
</dbReference>
<dbReference type="Gene3D" id="3.10.20.370">
    <property type="match status" value="1"/>
</dbReference>
<reference evidence="7 8" key="1">
    <citation type="submission" date="2024-09" db="EMBL/GenBank/DDBJ databases">
        <title>A chromosome-level genome assembly of Gray's grenadier anchovy, Coilia grayii.</title>
        <authorList>
            <person name="Fu Z."/>
        </authorList>
    </citation>
    <scope>NUCLEOTIDE SEQUENCE [LARGE SCALE GENOMIC DNA]</scope>
    <source>
        <strain evidence="7">G4</strain>
        <tissue evidence="7">Muscle</tissue>
    </source>
</reference>
<evidence type="ECO:0000313" key="8">
    <source>
        <dbReference type="Proteomes" id="UP001591681"/>
    </source>
</evidence>
<organism evidence="7 8">
    <name type="scientific">Coilia grayii</name>
    <name type="common">Gray's grenadier anchovy</name>
    <dbReference type="NCBI Taxonomy" id="363190"/>
    <lineage>
        <taxon>Eukaryota</taxon>
        <taxon>Metazoa</taxon>
        <taxon>Chordata</taxon>
        <taxon>Craniata</taxon>
        <taxon>Vertebrata</taxon>
        <taxon>Euteleostomi</taxon>
        <taxon>Actinopterygii</taxon>
        <taxon>Neopterygii</taxon>
        <taxon>Teleostei</taxon>
        <taxon>Clupei</taxon>
        <taxon>Clupeiformes</taxon>
        <taxon>Clupeoidei</taxon>
        <taxon>Engraulidae</taxon>
        <taxon>Coilinae</taxon>
        <taxon>Coilia</taxon>
    </lineage>
</organism>
<dbReference type="PROSITE" id="PS50994">
    <property type="entry name" value="INTEGRASE"/>
    <property type="match status" value="1"/>
</dbReference>
<dbReference type="InterPro" id="IPR041577">
    <property type="entry name" value="RT_RNaseH_2"/>
</dbReference>
<evidence type="ECO:0000256" key="4">
    <source>
        <dbReference type="SAM" id="MobiDB-lite"/>
    </source>
</evidence>
<dbReference type="InterPro" id="IPR050951">
    <property type="entry name" value="Retrovirus_Pol_polyprotein"/>
</dbReference>
<dbReference type="GO" id="GO:0006259">
    <property type="term" value="P:DNA metabolic process"/>
    <property type="evidence" value="ECO:0007669"/>
    <property type="project" value="UniProtKB-ARBA"/>
</dbReference>
<dbReference type="InterPro" id="IPR043502">
    <property type="entry name" value="DNA/RNA_pol_sf"/>
</dbReference>
<evidence type="ECO:0000259" key="5">
    <source>
        <dbReference type="PROSITE" id="PS50878"/>
    </source>
</evidence>
<feature type="compositionally biased region" description="Basic and acidic residues" evidence="4">
    <location>
        <begin position="1132"/>
        <end position="1163"/>
    </location>
</feature>
<dbReference type="Pfam" id="PF00665">
    <property type="entry name" value="rve"/>
    <property type="match status" value="1"/>
</dbReference>
<gene>
    <name evidence="7" type="ORF">ACEWY4_008864</name>
</gene>
<feature type="compositionally biased region" description="Polar residues" evidence="4">
    <location>
        <begin position="1087"/>
        <end position="1101"/>
    </location>
</feature>
<dbReference type="CDD" id="cd01647">
    <property type="entry name" value="RT_LTR"/>
    <property type="match status" value="1"/>
</dbReference>
<dbReference type="EMBL" id="JBHFQA010000007">
    <property type="protein sequence ID" value="KAL2096716.1"/>
    <property type="molecule type" value="Genomic_DNA"/>
</dbReference>
<dbReference type="Proteomes" id="UP001591681">
    <property type="component" value="Unassembled WGS sequence"/>
</dbReference>
<comment type="caution">
    <text evidence="7">The sequence shown here is derived from an EMBL/GenBank/DDBJ whole genome shotgun (WGS) entry which is preliminary data.</text>
</comment>
<keyword evidence="8" id="KW-1185">Reference proteome</keyword>
<dbReference type="Gene3D" id="3.30.420.10">
    <property type="entry name" value="Ribonuclease H-like superfamily/Ribonuclease H"/>
    <property type="match status" value="1"/>
</dbReference>
<dbReference type="AlphaFoldDB" id="A0ABD1KC00"/>
<dbReference type="FunFam" id="3.30.70.270:FF:000020">
    <property type="entry name" value="Transposon Tf2-6 polyprotein-like Protein"/>
    <property type="match status" value="1"/>
</dbReference>
<dbReference type="InterPro" id="IPR000477">
    <property type="entry name" value="RT_dom"/>
</dbReference>
<dbReference type="SUPFAM" id="SSF56672">
    <property type="entry name" value="DNA/RNA polymerases"/>
    <property type="match status" value="1"/>
</dbReference>
<dbReference type="InterPro" id="IPR001584">
    <property type="entry name" value="Integrase_cat-core"/>
</dbReference>
<dbReference type="SUPFAM" id="SSF53098">
    <property type="entry name" value="Ribonuclease H-like"/>
    <property type="match status" value="1"/>
</dbReference>
<feature type="compositionally biased region" description="Basic and acidic residues" evidence="4">
    <location>
        <begin position="1067"/>
        <end position="1077"/>
    </location>
</feature>
<evidence type="ECO:0000256" key="2">
    <source>
        <dbReference type="ARBA" id="ARBA00012180"/>
    </source>
</evidence>
<dbReference type="InterPro" id="IPR043128">
    <property type="entry name" value="Rev_trsase/Diguanyl_cyclase"/>
</dbReference>
<dbReference type="Gene3D" id="3.10.10.10">
    <property type="entry name" value="HIV Type 1 Reverse Transcriptase, subunit A, domain 1"/>
    <property type="match status" value="1"/>
</dbReference>
<dbReference type="PROSITE" id="PS50878">
    <property type="entry name" value="RT_POL"/>
    <property type="match status" value="1"/>
</dbReference>
<evidence type="ECO:0000256" key="1">
    <source>
        <dbReference type="ARBA" id="ARBA00010879"/>
    </source>
</evidence>
<dbReference type="Pfam" id="PF00078">
    <property type="entry name" value="RVT_1"/>
    <property type="match status" value="1"/>
</dbReference>
<dbReference type="InterPro" id="IPR012337">
    <property type="entry name" value="RNaseH-like_sf"/>
</dbReference>
<proteinExistence type="inferred from homology"/>
<comment type="similarity">
    <text evidence="1">Belongs to the beta type-B retroviral polymerase family. HERV class-II K(HML-2) pol subfamily.</text>
</comment>
<evidence type="ECO:0000313" key="7">
    <source>
        <dbReference type="EMBL" id="KAL2096716.1"/>
    </source>
</evidence>
<dbReference type="PANTHER" id="PTHR37984">
    <property type="entry name" value="PROTEIN CBG26694"/>
    <property type="match status" value="1"/>
</dbReference>
<feature type="domain" description="Integrase catalytic" evidence="6">
    <location>
        <begin position="769"/>
        <end position="927"/>
    </location>
</feature>
<accession>A0ABD1KC00</accession>
<dbReference type="FunFam" id="3.10.10.10:FF:000004">
    <property type="entry name" value="Uncharacterized protein"/>
    <property type="match status" value="1"/>
</dbReference>
<dbReference type="FunFam" id="3.30.420.10:FF:000269">
    <property type="entry name" value="Uncharacterized protein"/>
    <property type="match status" value="1"/>
</dbReference>
<dbReference type="Pfam" id="PF17921">
    <property type="entry name" value="Integrase_H2C2"/>
    <property type="match status" value="1"/>
</dbReference>
<feature type="compositionally biased region" description="Acidic residues" evidence="4">
    <location>
        <begin position="1190"/>
        <end position="1201"/>
    </location>
</feature>
<dbReference type="PANTHER" id="PTHR37984:SF15">
    <property type="entry name" value="INTEGRASE CATALYTIC DOMAIN-CONTAINING PROTEIN"/>
    <property type="match status" value="1"/>
</dbReference>
<sequence>MIDSSPSYVLPTGVFLHLMVVPSGALDVNSFRVLIRNEGPRETSIPVGTVIGCMYHVDSVATISPKETVSSEFNESLINFGESPISEQWKSRLRQKIRQKSHVFSMHEWDVGLAKGVEHRIRLSDSRPFRERSRRLAPADIEDVRKHLQELLQAGIITESRSPYASPIVVVRKKNGTIRMCIDYRLLNSRTIPDQYTTPCIEDALNALTGSQWFSVLDLRSGYYQIAMSEEDKEKTAFICPLGFFQFERMPQGITGAPATFQRLMEKAVGDMNLLQVLVYLDDLIVFGKTLEEHEERLLKVLDRLGEVGLKLSVDKCQICLPKVKYLGHIVSAEGVAPDPDKIEAWPRPTNLKTLQSFLGFCGYYCRFVQNYSAIVRPLTELTKGYAPTQKSKKGAQNVNKIYLKESEPFGERWDISCTEAFDRIIHCLTHAPVLAFANPQKPYILHVDASLRGLGAVLYQEHPEGLRPVAFASRKLSSAERNYPIHQLEFLSLKWAVVHKFHEYLYGARFTVRTDNNPLTYVLSTAKLNAVGHRWLAALSTYEFDIQYRPGRQNIDADLLSRNMPEVMDDEGWVTIPESGVKTICQRVCRPESSSGPSAYIAQLGASHHCVPDIYAFPSNMELKSLELMSRQNLQKAQEDDEAIGPAIQALKCGRWPEDGYISPELLRIKREIGKLSMKDGLLYRFSKRTSGEEISQLVLPRVFREVVIRAMHDDLGHLGQERTIDLLRSRFFWPRMSVDVEEYIRNCGVCIAHKTPEQRAAPLHQIVSQGPMDLVCMDFLSLEPDSKGVSNVLVVTDHFTRYAQAFPTKSQKAHVVAKVLMEKYFIHYGLPARIHSDQGRDFESRLIRELLTLMGIRKSRTTPYHPQGDPQPERFNRTLISMLSTLGQEKKRTWSQHVPYLVHAYNSTKCDSTGYPPYHLMFGREARLPIDLCFGTSPDGLEDVCHSRYVTKLKEDLKQVYQLASETADKRHQRNKRLYDQRVTFQSLQLGDRVLLRNLGLRGKHKLESKWSPEPYIIVGKMPNVPVFKIKREDGRPGTKTIHRDHLLPVGQLVRMPPANQMEETPTRPRTRADTRQTGQRDLSPETQELQEFSDSSSDWGYGVSQHAIPSWREFVPRMTNTARPTVTVEDDHLPLTGEDPHILPDDDPEMKYDENPKAGPDDEDGPEGEPHVESDQDSIQCDHSSESDYDDDKEDGSEAEVVPDRTRSQPRPKRSVKPTIRLTYDKLGRSRDQPLTIMHRGIVIKIGKY</sequence>
<dbReference type="InterPro" id="IPR036397">
    <property type="entry name" value="RNaseH_sf"/>
</dbReference>
<dbReference type="FunFam" id="3.10.20.370:FF:000001">
    <property type="entry name" value="Retrovirus-related Pol polyprotein from transposon 17.6-like protein"/>
    <property type="match status" value="1"/>
</dbReference>
<dbReference type="FunFam" id="1.10.340.70:FF:000001">
    <property type="entry name" value="Retrovirus-related Pol polyprotein from transposon gypsy-like Protein"/>
    <property type="match status" value="1"/>
</dbReference>
<dbReference type="CDD" id="cd09274">
    <property type="entry name" value="RNase_HI_RT_Ty3"/>
    <property type="match status" value="1"/>
</dbReference>
<feature type="domain" description="Reverse transcriptase" evidence="5">
    <location>
        <begin position="152"/>
        <end position="331"/>
    </location>
</feature>
<evidence type="ECO:0000259" key="6">
    <source>
        <dbReference type="PROSITE" id="PS50994"/>
    </source>
</evidence>
<feature type="region of interest" description="Disordered" evidence="4">
    <location>
        <begin position="1128"/>
        <end position="1230"/>
    </location>
</feature>
<dbReference type="Gene3D" id="3.30.70.270">
    <property type="match status" value="2"/>
</dbReference>
<protein>
    <recommendedName>
        <fullName evidence="3">Gypsy retrotransposon integrase-like protein 1</fullName>
        <ecNumber evidence="2">3.1.26.4</ecNumber>
    </recommendedName>
</protein>
<dbReference type="EC" id="3.1.26.4" evidence="2"/>
<dbReference type="InterPro" id="IPR041588">
    <property type="entry name" value="Integrase_H2C2"/>
</dbReference>
<evidence type="ECO:0000256" key="3">
    <source>
        <dbReference type="ARBA" id="ARBA00039658"/>
    </source>
</evidence>
<dbReference type="Pfam" id="PF17919">
    <property type="entry name" value="RT_RNaseH_2"/>
    <property type="match status" value="1"/>
</dbReference>
<dbReference type="GO" id="GO:0004523">
    <property type="term" value="F:RNA-DNA hybrid ribonuclease activity"/>
    <property type="evidence" value="ECO:0007669"/>
    <property type="project" value="UniProtKB-EC"/>
</dbReference>
<name>A0ABD1KC00_9TELE</name>